<dbReference type="EMBL" id="BGPR01000909">
    <property type="protein sequence ID" value="GBM39821.1"/>
    <property type="molecule type" value="Genomic_DNA"/>
</dbReference>
<name>A0A4Y2FF24_ARAVE</name>
<dbReference type="AlphaFoldDB" id="A0A4Y2FF24"/>
<dbReference type="Proteomes" id="UP000499080">
    <property type="component" value="Unassembled WGS sequence"/>
</dbReference>
<feature type="region of interest" description="Disordered" evidence="1">
    <location>
        <begin position="1"/>
        <end position="27"/>
    </location>
</feature>
<organism evidence="2 3">
    <name type="scientific">Araneus ventricosus</name>
    <name type="common">Orbweaver spider</name>
    <name type="synonym">Epeira ventricosa</name>
    <dbReference type="NCBI Taxonomy" id="182803"/>
    <lineage>
        <taxon>Eukaryota</taxon>
        <taxon>Metazoa</taxon>
        <taxon>Ecdysozoa</taxon>
        <taxon>Arthropoda</taxon>
        <taxon>Chelicerata</taxon>
        <taxon>Arachnida</taxon>
        <taxon>Araneae</taxon>
        <taxon>Araneomorphae</taxon>
        <taxon>Entelegynae</taxon>
        <taxon>Araneoidea</taxon>
        <taxon>Araneidae</taxon>
        <taxon>Araneus</taxon>
    </lineage>
</organism>
<protein>
    <submittedName>
        <fullName evidence="2">Uncharacterized protein</fullName>
    </submittedName>
</protein>
<keyword evidence="3" id="KW-1185">Reference proteome</keyword>
<proteinExistence type="predicted"/>
<evidence type="ECO:0000256" key="1">
    <source>
        <dbReference type="SAM" id="MobiDB-lite"/>
    </source>
</evidence>
<evidence type="ECO:0000313" key="3">
    <source>
        <dbReference type="Proteomes" id="UP000499080"/>
    </source>
</evidence>
<comment type="caution">
    <text evidence="2">The sequence shown here is derived from an EMBL/GenBank/DDBJ whole genome shotgun (WGS) entry which is preliminary data.</text>
</comment>
<evidence type="ECO:0000313" key="2">
    <source>
        <dbReference type="EMBL" id="GBM39821.1"/>
    </source>
</evidence>
<reference evidence="2 3" key="1">
    <citation type="journal article" date="2019" name="Sci. Rep.">
        <title>Orb-weaving spider Araneus ventricosus genome elucidates the spidroin gene catalogue.</title>
        <authorList>
            <person name="Kono N."/>
            <person name="Nakamura H."/>
            <person name="Ohtoshi R."/>
            <person name="Moran D.A.P."/>
            <person name="Shinohara A."/>
            <person name="Yoshida Y."/>
            <person name="Fujiwara M."/>
            <person name="Mori M."/>
            <person name="Tomita M."/>
            <person name="Arakawa K."/>
        </authorList>
    </citation>
    <scope>NUCLEOTIDE SEQUENCE [LARGE SCALE GENOMIC DNA]</scope>
</reference>
<gene>
    <name evidence="2" type="ORF">AVEN_45784_1</name>
</gene>
<sequence length="86" mass="9621">MDSKIQVKKTSVTGGTGCKQHGKKKAKERESSRLNVFIYSAGGKSLSCHKLVHNYDEIGMANISSMVVRVKVRIFLFESATKELFR</sequence>
<accession>A0A4Y2FF24</accession>